<keyword evidence="2" id="KW-0547">Nucleotide-binding</keyword>
<dbReference type="Proteomes" id="UP000219688">
    <property type="component" value="Unassembled WGS sequence"/>
</dbReference>
<dbReference type="Pfam" id="PF13625">
    <property type="entry name" value="Helicase_C_3"/>
    <property type="match status" value="1"/>
</dbReference>
<evidence type="ECO:0000313" key="3">
    <source>
        <dbReference type="Proteomes" id="UP000219688"/>
    </source>
</evidence>
<dbReference type="EMBL" id="OBQK01000006">
    <property type="protein sequence ID" value="SOC55971.1"/>
    <property type="molecule type" value="Genomic_DNA"/>
</dbReference>
<reference evidence="3" key="1">
    <citation type="submission" date="2017-08" db="EMBL/GenBank/DDBJ databases">
        <authorList>
            <person name="Varghese N."/>
            <person name="Submissions S."/>
        </authorList>
    </citation>
    <scope>NUCLEOTIDE SEQUENCE [LARGE SCALE GENOMIC DNA]</scope>
    <source>
        <strain evidence="3">USBA17B2</strain>
    </source>
</reference>
<keyword evidence="2" id="KW-0067">ATP-binding</keyword>
<dbReference type="InterPro" id="IPR032830">
    <property type="entry name" value="XPB/Ssl2_N"/>
</dbReference>
<dbReference type="RefSeq" id="WP_097188288.1">
    <property type="nucleotide sequence ID" value="NZ_OBQK01000006.1"/>
</dbReference>
<dbReference type="AlphaFoldDB" id="A0A285VTL9"/>
<accession>A0A285VTL9</accession>
<proteinExistence type="predicted"/>
<feature type="domain" description="Helicase XPB/Ssl2 N-terminal" evidence="1">
    <location>
        <begin position="465"/>
        <end position="586"/>
    </location>
</feature>
<sequence>MRSLADDLRGRTDAELTALLQARPDLARPAPGDVTSLTARATTRASIQRALDGLDLAHLQALEAVVVAAPASAGEVAGLLACDVARAEELTGRLRELALCWRSPEGLRPARPVAEVVGDPAGLGPPGADVPQGSALEQALAAQDARARSLLDALTWGPPFGALGRTGPMAAAAAGLVDAGLLVRLDEDHVQLPRQVALALRGGRLHRSTATAPPEVEHSALDPDVVDAAAGGRAADLVVLVTELVDLWGARPPRVLRAGGVAVRDLTRLAAHLEIDPDQAAWLLETAHAAGLLAVDDGGRTTEPSATWVPTTLADEWLEDEPGARWAALAQAWWTMPAAPSLVGAGPGPGSGAGGRVNALSTHTSYPLARVRRQDTLRAMAALPPGTAPTEDGLEGLLRWRHPLRTTRLGGEHGGTVVVLREAEWAAVTGRGALAGPGRRLVTAGTVEEAAGLMEPLVPPAVDHVLLQADLTAIAPGRLDGPVRTLMHLVSDVESRGGATVHRFGEASVRRALDAGWSADRVLADLAAASRTGVPQPLDYLVRDVARRHGQARVGSCAAYLRSDDPALLDRVEHDRALGLLQWRRVAPTVLVSPVPASTVLDVLRDEQYGPVVEGGDGGLELGAPRWHRTTARPGAPVRVSSVDEVVARQVVALMRRGEGARASGLDDAGAHTDPLVVSAVLREAAATGEAVWIGYADEVGGVATYLLRPESVVGGRISATVGDGNALRTFLLHRVTRVRTVD</sequence>
<keyword evidence="3" id="KW-1185">Reference proteome</keyword>
<evidence type="ECO:0000259" key="1">
    <source>
        <dbReference type="Pfam" id="PF13625"/>
    </source>
</evidence>
<protein>
    <submittedName>
        <fullName evidence="2">Helicase conserved C-terminal domain-containing protein</fullName>
    </submittedName>
</protein>
<dbReference type="GO" id="GO:0004386">
    <property type="term" value="F:helicase activity"/>
    <property type="evidence" value="ECO:0007669"/>
    <property type="project" value="UniProtKB-KW"/>
</dbReference>
<evidence type="ECO:0000313" key="2">
    <source>
        <dbReference type="EMBL" id="SOC55971.1"/>
    </source>
</evidence>
<gene>
    <name evidence="2" type="ORF">SAMN05421879_106138</name>
</gene>
<keyword evidence="2" id="KW-0347">Helicase</keyword>
<name>A0A285VTL9_9MICO</name>
<keyword evidence="2" id="KW-0378">Hydrolase</keyword>
<organism evidence="2 3">
    <name type="scientific">Ornithinimicrobium cerasi</name>
    <dbReference type="NCBI Taxonomy" id="2248773"/>
    <lineage>
        <taxon>Bacteria</taxon>
        <taxon>Bacillati</taxon>
        <taxon>Actinomycetota</taxon>
        <taxon>Actinomycetes</taxon>
        <taxon>Micrococcales</taxon>
        <taxon>Ornithinimicrobiaceae</taxon>
        <taxon>Ornithinimicrobium</taxon>
    </lineage>
</organism>